<dbReference type="Pfam" id="PF22645">
    <property type="entry name" value="GKRP_SIS_N"/>
    <property type="match status" value="1"/>
</dbReference>
<dbReference type="GO" id="GO:0016803">
    <property type="term" value="F:ether hydrolase activity"/>
    <property type="evidence" value="ECO:0007669"/>
    <property type="project" value="TreeGrafter"/>
</dbReference>
<dbReference type="SUPFAM" id="SSF53697">
    <property type="entry name" value="SIS domain"/>
    <property type="match status" value="1"/>
</dbReference>
<dbReference type="GO" id="GO:0016835">
    <property type="term" value="F:carbon-oxygen lyase activity"/>
    <property type="evidence" value="ECO:0007669"/>
    <property type="project" value="UniProtKB-UniRule"/>
</dbReference>
<comment type="similarity">
    <text evidence="3">Belongs to the GCKR-like family. MurNAc-6-P etherase subfamily.</text>
</comment>
<dbReference type="NCBIfam" id="TIGR00274">
    <property type="entry name" value="N-acetylmuramic acid 6-phosphate etherase"/>
    <property type="match status" value="1"/>
</dbReference>
<reference evidence="5 6" key="1">
    <citation type="submission" date="2017-01" db="EMBL/GenBank/DDBJ databases">
        <authorList>
            <person name="Erauso G."/>
        </authorList>
    </citation>
    <scope>NUCLEOTIDE SEQUENCE [LARGE SCALE GENOMIC DNA]</scope>
    <source>
        <strain evidence="5">MESINF1</strain>
    </source>
</reference>
<dbReference type="GO" id="GO:0097173">
    <property type="term" value="P:N-acetylmuramic acid catabolic process"/>
    <property type="evidence" value="ECO:0007669"/>
    <property type="project" value="UniProtKB-UniPathway"/>
</dbReference>
<dbReference type="NCBIfam" id="NF009222">
    <property type="entry name" value="PRK12570.1"/>
    <property type="match status" value="1"/>
</dbReference>
<comment type="catalytic activity">
    <reaction evidence="3">
        <text>N-acetyl-D-muramate 6-phosphate + H2O = N-acetyl-D-glucosamine 6-phosphate + (R)-lactate</text>
        <dbReference type="Rhea" id="RHEA:26410"/>
        <dbReference type="ChEBI" id="CHEBI:15377"/>
        <dbReference type="ChEBI" id="CHEBI:16004"/>
        <dbReference type="ChEBI" id="CHEBI:57513"/>
        <dbReference type="ChEBI" id="CHEBI:58722"/>
        <dbReference type="EC" id="4.2.1.126"/>
    </reaction>
</comment>
<feature type="active site" description="Proton donor" evidence="3">
    <location>
        <position position="84"/>
    </location>
</feature>
<dbReference type="Gene3D" id="3.40.50.10490">
    <property type="entry name" value="Glucose-6-phosphate isomerase like protein, domain 1"/>
    <property type="match status" value="1"/>
</dbReference>
<comment type="subunit">
    <text evidence="3">Homodimer.</text>
</comment>
<dbReference type="InterPro" id="IPR005486">
    <property type="entry name" value="Glucokinase_regulatory_CS"/>
</dbReference>
<protein>
    <recommendedName>
        <fullName evidence="3">N-acetylmuramic acid 6-phosphate etherase</fullName>
        <shortName evidence="3">MurNAc-6-P etherase</shortName>
        <ecNumber evidence="3">4.2.1.126</ecNumber>
    </recommendedName>
    <alternativeName>
        <fullName evidence="3">N-acetylmuramic acid 6-phosphate hydrolase</fullName>
    </alternativeName>
    <alternativeName>
        <fullName evidence="3">N-acetylmuramic acid 6-phosphate lyase</fullName>
    </alternativeName>
</protein>
<evidence type="ECO:0000256" key="1">
    <source>
        <dbReference type="ARBA" id="ARBA00023239"/>
    </source>
</evidence>
<dbReference type="InterPro" id="IPR040190">
    <property type="entry name" value="MURQ/GCKR"/>
</dbReference>
<keyword evidence="2 3" id="KW-0119">Carbohydrate metabolism</keyword>
<dbReference type="InterPro" id="IPR001347">
    <property type="entry name" value="SIS_dom"/>
</dbReference>
<evidence type="ECO:0000313" key="5">
    <source>
        <dbReference type="EMBL" id="SSC12338.1"/>
    </source>
</evidence>
<proteinExistence type="inferred from homology"/>
<feature type="active site" evidence="3">
    <location>
        <position position="115"/>
    </location>
</feature>
<organism evidence="5 6">
    <name type="scientific">Mesotoga infera</name>
    <dbReference type="NCBI Taxonomy" id="1236046"/>
    <lineage>
        <taxon>Bacteria</taxon>
        <taxon>Thermotogati</taxon>
        <taxon>Thermotogota</taxon>
        <taxon>Thermotogae</taxon>
        <taxon>Kosmotogales</taxon>
        <taxon>Kosmotogaceae</taxon>
        <taxon>Mesotoga</taxon>
    </lineage>
</organism>
<dbReference type="EMBL" id="LS974202">
    <property type="protein sequence ID" value="SSC12338.1"/>
    <property type="molecule type" value="Genomic_DNA"/>
</dbReference>
<dbReference type="GO" id="GO:0046348">
    <property type="term" value="P:amino sugar catabolic process"/>
    <property type="evidence" value="ECO:0007669"/>
    <property type="project" value="InterPro"/>
</dbReference>
<dbReference type="FunFam" id="3.40.50.10490:FF:000014">
    <property type="entry name" value="N-acetylmuramic acid 6-phosphate etherase"/>
    <property type="match status" value="1"/>
</dbReference>
<dbReference type="GO" id="GO:0009254">
    <property type="term" value="P:peptidoglycan turnover"/>
    <property type="evidence" value="ECO:0007669"/>
    <property type="project" value="TreeGrafter"/>
</dbReference>
<evidence type="ECO:0000256" key="2">
    <source>
        <dbReference type="ARBA" id="ARBA00023277"/>
    </source>
</evidence>
<dbReference type="AlphaFoldDB" id="A0A7Z7LF64"/>
<dbReference type="PROSITE" id="PS51464">
    <property type="entry name" value="SIS"/>
    <property type="match status" value="1"/>
</dbReference>
<feature type="domain" description="SIS" evidence="4">
    <location>
        <begin position="56"/>
        <end position="219"/>
    </location>
</feature>
<dbReference type="NCBIfam" id="NF003915">
    <property type="entry name" value="PRK05441.1"/>
    <property type="match status" value="1"/>
</dbReference>
<evidence type="ECO:0000259" key="4">
    <source>
        <dbReference type="PROSITE" id="PS51464"/>
    </source>
</evidence>
<comment type="function">
    <text evidence="3">Specifically catalyzes the cleavage of the D-lactyl ether substituent of MurNAc 6-phosphate, producing GlcNAc 6-phosphate and D-lactate.</text>
</comment>
<comment type="pathway">
    <text evidence="3">Amino-sugar metabolism; N-acetylmuramate degradation.</text>
</comment>
<accession>A0A7Z7LF64</accession>
<dbReference type="UniPathway" id="UPA00342"/>
<evidence type="ECO:0000313" key="6">
    <source>
        <dbReference type="Proteomes" id="UP000250796"/>
    </source>
</evidence>
<dbReference type="Gene3D" id="1.10.8.1080">
    <property type="match status" value="1"/>
</dbReference>
<dbReference type="KEGG" id="minf:MESINF_0889"/>
<dbReference type="GO" id="GO:0097367">
    <property type="term" value="F:carbohydrate derivative binding"/>
    <property type="evidence" value="ECO:0007669"/>
    <property type="project" value="InterPro"/>
</dbReference>
<comment type="miscellaneous">
    <text evidence="3">A lyase-type mechanism (elimination/hydration) is suggested for the cleavage of the lactyl ether bond of MurNAc 6-phosphate, with the formation of an alpha,beta-unsaturated aldehyde intermediate with (E)-stereochemistry, followed by the syn addition of water to give product.</text>
</comment>
<dbReference type="PANTHER" id="PTHR10088:SF4">
    <property type="entry name" value="GLUCOKINASE REGULATORY PROTEIN"/>
    <property type="match status" value="1"/>
</dbReference>
<keyword evidence="6" id="KW-1185">Reference proteome</keyword>
<sequence>MMKFDKLETERSNPRTRNIDELPTIEMLRLMNEEDATVPLSVRDVLAEIASAVELCTNAIENGGRIIYAGAGTSGRLGVLDAAEVVPTFGVSKDLFVTLMAGGNDALTTPVEQAEDSEDLGASEVEKTSITANDVVVGITASGRTPFVGGILKYARKKGARTILVCNVGDPGLKDYADVTIAVRTGPEVITGSTRLKAGTAQKMVLNMISTITMVKVGRVFGNYMIGVKILNEKLVDRATRIVSEISDLPYEESAKILEESGRDVPLAILMALTGAKKEECERILKKNRGNIRLSLKELGGVS</sequence>
<name>A0A7Z7LF64_9BACT</name>
<dbReference type="InterPro" id="IPR005488">
    <property type="entry name" value="Etherase_MurQ"/>
</dbReference>
<dbReference type="Proteomes" id="UP000250796">
    <property type="component" value="Chromosome MESINF"/>
</dbReference>
<dbReference type="InterPro" id="IPR046348">
    <property type="entry name" value="SIS_dom_sf"/>
</dbReference>
<dbReference type="EC" id="4.2.1.126" evidence="3"/>
<keyword evidence="1 3" id="KW-0456">Lyase</keyword>
<dbReference type="HAMAP" id="MF_00068">
    <property type="entry name" value="MurQ"/>
    <property type="match status" value="1"/>
</dbReference>
<dbReference type="CDD" id="cd05007">
    <property type="entry name" value="SIS_Etherase"/>
    <property type="match status" value="1"/>
</dbReference>
<dbReference type="PANTHER" id="PTHR10088">
    <property type="entry name" value="GLUCOKINASE REGULATORY PROTEIN"/>
    <property type="match status" value="1"/>
</dbReference>
<dbReference type="PROSITE" id="PS01272">
    <property type="entry name" value="GCKR"/>
    <property type="match status" value="1"/>
</dbReference>
<evidence type="ECO:0000256" key="3">
    <source>
        <dbReference type="HAMAP-Rule" id="MF_00068"/>
    </source>
</evidence>
<gene>
    <name evidence="5" type="primary">yfeU</name>
    <name evidence="3" type="synonym">murQ</name>
    <name evidence="5" type="ORF">MESINF_0889</name>
</gene>